<reference evidence="1" key="2">
    <citation type="submission" date="2020-06" db="EMBL/GenBank/DDBJ databases">
        <title>Helianthus annuus Genome sequencing and assembly Release 2.</title>
        <authorList>
            <person name="Gouzy J."/>
            <person name="Langlade N."/>
            <person name="Munos S."/>
        </authorList>
    </citation>
    <scope>NUCLEOTIDE SEQUENCE</scope>
    <source>
        <tissue evidence="1">Leaves</tissue>
    </source>
</reference>
<evidence type="ECO:0000313" key="1">
    <source>
        <dbReference type="EMBL" id="KAF5784239.1"/>
    </source>
</evidence>
<protein>
    <submittedName>
        <fullName evidence="1">Uncharacterized protein</fullName>
    </submittedName>
</protein>
<sequence>MYNQIRSGGLNRAWIVLNKENYVREETEKQRQCYVITHKEINPEDRTSDRERGEQIA</sequence>
<gene>
    <name evidence="1" type="ORF">HanXRQr2_Chr11g0517201</name>
</gene>
<evidence type="ECO:0000313" key="2">
    <source>
        <dbReference type="Proteomes" id="UP000215914"/>
    </source>
</evidence>
<dbReference type="Proteomes" id="UP000215914">
    <property type="component" value="Unassembled WGS sequence"/>
</dbReference>
<dbReference type="Gramene" id="mRNA:HanXRQr2_Chr11g0517201">
    <property type="protein sequence ID" value="CDS:HanXRQr2_Chr11g0517201.1"/>
    <property type="gene ID" value="HanXRQr2_Chr11g0517201"/>
</dbReference>
<comment type="caution">
    <text evidence="1">The sequence shown here is derived from an EMBL/GenBank/DDBJ whole genome shotgun (WGS) entry which is preliminary data.</text>
</comment>
<accession>A0A9K3HT33</accession>
<reference evidence="1" key="1">
    <citation type="journal article" date="2017" name="Nature">
        <title>The sunflower genome provides insights into oil metabolism, flowering and Asterid evolution.</title>
        <authorList>
            <person name="Badouin H."/>
            <person name="Gouzy J."/>
            <person name="Grassa C.J."/>
            <person name="Murat F."/>
            <person name="Staton S.E."/>
            <person name="Cottret L."/>
            <person name="Lelandais-Briere C."/>
            <person name="Owens G.L."/>
            <person name="Carrere S."/>
            <person name="Mayjonade B."/>
            <person name="Legrand L."/>
            <person name="Gill N."/>
            <person name="Kane N.C."/>
            <person name="Bowers J.E."/>
            <person name="Hubner S."/>
            <person name="Bellec A."/>
            <person name="Berard A."/>
            <person name="Berges H."/>
            <person name="Blanchet N."/>
            <person name="Boniface M.C."/>
            <person name="Brunel D."/>
            <person name="Catrice O."/>
            <person name="Chaidir N."/>
            <person name="Claudel C."/>
            <person name="Donnadieu C."/>
            <person name="Faraut T."/>
            <person name="Fievet G."/>
            <person name="Helmstetter N."/>
            <person name="King M."/>
            <person name="Knapp S.J."/>
            <person name="Lai Z."/>
            <person name="Le Paslier M.C."/>
            <person name="Lippi Y."/>
            <person name="Lorenzon L."/>
            <person name="Mandel J.R."/>
            <person name="Marage G."/>
            <person name="Marchand G."/>
            <person name="Marquand E."/>
            <person name="Bret-Mestries E."/>
            <person name="Morien E."/>
            <person name="Nambeesan S."/>
            <person name="Nguyen T."/>
            <person name="Pegot-Espagnet P."/>
            <person name="Pouilly N."/>
            <person name="Raftis F."/>
            <person name="Sallet E."/>
            <person name="Schiex T."/>
            <person name="Thomas J."/>
            <person name="Vandecasteele C."/>
            <person name="Vares D."/>
            <person name="Vear F."/>
            <person name="Vautrin S."/>
            <person name="Crespi M."/>
            <person name="Mangin B."/>
            <person name="Burke J.M."/>
            <person name="Salse J."/>
            <person name="Munos S."/>
            <person name="Vincourt P."/>
            <person name="Rieseberg L.H."/>
            <person name="Langlade N.B."/>
        </authorList>
    </citation>
    <scope>NUCLEOTIDE SEQUENCE</scope>
    <source>
        <tissue evidence="1">Leaves</tissue>
    </source>
</reference>
<organism evidence="1 2">
    <name type="scientific">Helianthus annuus</name>
    <name type="common">Common sunflower</name>
    <dbReference type="NCBI Taxonomy" id="4232"/>
    <lineage>
        <taxon>Eukaryota</taxon>
        <taxon>Viridiplantae</taxon>
        <taxon>Streptophyta</taxon>
        <taxon>Embryophyta</taxon>
        <taxon>Tracheophyta</taxon>
        <taxon>Spermatophyta</taxon>
        <taxon>Magnoliopsida</taxon>
        <taxon>eudicotyledons</taxon>
        <taxon>Gunneridae</taxon>
        <taxon>Pentapetalae</taxon>
        <taxon>asterids</taxon>
        <taxon>campanulids</taxon>
        <taxon>Asterales</taxon>
        <taxon>Asteraceae</taxon>
        <taxon>Asteroideae</taxon>
        <taxon>Heliantheae alliance</taxon>
        <taxon>Heliantheae</taxon>
        <taxon>Helianthus</taxon>
    </lineage>
</organism>
<proteinExistence type="predicted"/>
<dbReference type="EMBL" id="MNCJ02000326">
    <property type="protein sequence ID" value="KAF5784239.1"/>
    <property type="molecule type" value="Genomic_DNA"/>
</dbReference>
<keyword evidence="2" id="KW-1185">Reference proteome</keyword>
<name>A0A9K3HT33_HELAN</name>
<dbReference type="AlphaFoldDB" id="A0A9K3HT33"/>